<comment type="caution">
    <text evidence="3">The sequence shown here is derived from an EMBL/GenBank/DDBJ whole genome shotgun (WGS) entry which is preliminary data.</text>
</comment>
<evidence type="ECO:0000313" key="3">
    <source>
        <dbReference type="EMBL" id="GGD63622.1"/>
    </source>
</evidence>
<protein>
    <recommendedName>
        <fullName evidence="2">Protein SirB1 N-terminal domain-containing protein</fullName>
    </recommendedName>
</protein>
<dbReference type="PANTHER" id="PTHR31350">
    <property type="entry name" value="SI:DKEY-261L7.2"/>
    <property type="match status" value="1"/>
</dbReference>
<organism evidence="3 4">
    <name type="scientific">Lacimicrobium alkaliphilum</name>
    <dbReference type="NCBI Taxonomy" id="1526571"/>
    <lineage>
        <taxon>Bacteria</taxon>
        <taxon>Pseudomonadati</taxon>
        <taxon>Pseudomonadota</taxon>
        <taxon>Gammaproteobacteria</taxon>
        <taxon>Alteromonadales</taxon>
        <taxon>Alteromonadaceae</taxon>
        <taxon>Lacimicrobium</taxon>
    </lineage>
</organism>
<evidence type="ECO:0000256" key="1">
    <source>
        <dbReference type="ARBA" id="ARBA00007100"/>
    </source>
</evidence>
<dbReference type="Proteomes" id="UP000614272">
    <property type="component" value="Unassembled WGS sequence"/>
</dbReference>
<dbReference type="InterPro" id="IPR032698">
    <property type="entry name" value="SirB1_N"/>
</dbReference>
<feature type="domain" description="Protein SirB1 N-terminal" evidence="2">
    <location>
        <begin position="38"/>
        <end position="186"/>
    </location>
</feature>
<sequence>MMTSIQLALDDDDLLTASLLVAQKFDADISLPFYISVIRQWEQRLRLKIDLRGPVKEQVRALNQFFFTELAFAGQPRSLLASDYALMDQVILYRNGCAVCLSILYCHLARAIGLDVKGVSFPGHFLNRVKVNEQQSLFFDALTGKQLSWNQLEQLYRQMSIEEPEMSVSDDVVRPASSRDVLMRLVQNLKAAFIDQDQFQQALIASELLVSLNPDDPYERRGRGWVLQQLNCYGGAYADYQYYIRQCPQDPAAHLLKLQLRSHSLKSEILH</sequence>
<dbReference type="Gene3D" id="1.25.40.10">
    <property type="entry name" value="Tetratricopeptide repeat domain"/>
    <property type="match status" value="1"/>
</dbReference>
<dbReference type="InterPro" id="IPR011990">
    <property type="entry name" value="TPR-like_helical_dom_sf"/>
</dbReference>
<dbReference type="Pfam" id="PF13369">
    <property type="entry name" value="Transglut_core2"/>
    <property type="match status" value="1"/>
</dbReference>
<reference evidence="4" key="1">
    <citation type="journal article" date="2019" name="Int. J. Syst. Evol. Microbiol.">
        <title>The Global Catalogue of Microorganisms (GCM) 10K type strain sequencing project: providing services to taxonomists for standard genome sequencing and annotation.</title>
        <authorList>
            <consortium name="The Broad Institute Genomics Platform"/>
            <consortium name="The Broad Institute Genome Sequencing Center for Infectious Disease"/>
            <person name="Wu L."/>
            <person name="Ma J."/>
        </authorList>
    </citation>
    <scope>NUCLEOTIDE SEQUENCE [LARGE SCALE GENOMIC DNA]</scope>
    <source>
        <strain evidence="4">CGMCC 1.12923</strain>
    </source>
</reference>
<comment type="similarity">
    <text evidence="1">Belongs to the UPF0162 family.</text>
</comment>
<proteinExistence type="inferred from homology"/>
<gene>
    <name evidence="3" type="ORF">GCM10011357_18660</name>
</gene>
<evidence type="ECO:0000259" key="2">
    <source>
        <dbReference type="Pfam" id="PF13369"/>
    </source>
</evidence>
<dbReference type="Pfam" id="PF13371">
    <property type="entry name" value="TPR_9"/>
    <property type="match status" value="1"/>
</dbReference>
<evidence type="ECO:0000313" key="4">
    <source>
        <dbReference type="Proteomes" id="UP000614272"/>
    </source>
</evidence>
<name>A0ABQ1RC23_9ALTE</name>
<keyword evidence="4" id="KW-1185">Reference proteome</keyword>
<dbReference type="EMBL" id="BMGJ01000006">
    <property type="protein sequence ID" value="GGD63622.1"/>
    <property type="molecule type" value="Genomic_DNA"/>
</dbReference>
<dbReference type="PANTHER" id="PTHR31350:SF21">
    <property type="entry name" value="F-BOX ONLY PROTEIN 21"/>
    <property type="match status" value="1"/>
</dbReference>
<accession>A0ABQ1RC23</accession>
<dbReference type="SUPFAM" id="SSF48452">
    <property type="entry name" value="TPR-like"/>
    <property type="match status" value="1"/>
</dbReference>
<dbReference type="RefSeq" id="WP_099034204.1">
    <property type="nucleotide sequence ID" value="NZ_BMGJ01000006.1"/>
</dbReference>